<dbReference type="EMBL" id="JACKXD010000008">
    <property type="protein sequence ID" value="MBB6647926.1"/>
    <property type="molecule type" value="Genomic_DNA"/>
</dbReference>
<sequence>MRLYPLRDEEYQLDHTSSSSDDPPIWWRAERYLREKFDLEEDHGSWYDARTREGEKVELKSCQYRYEDGQIGNFKIWFEQLTKLFRHDGYIALLVYVPLDPPAVLATQLLPNYAISTDGAVSFKASHPTMDGKTLVQIPWTEAIPLDAIRMGCRYEFLEHYSDRECEDTFYFDPPVGSE</sequence>
<gene>
    <name evidence="1" type="ORF">H5V44_16825</name>
</gene>
<protein>
    <submittedName>
        <fullName evidence="1">Uncharacterized protein</fullName>
    </submittedName>
</protein>
<accession>A0A7J9SNU9</accession>
<organism evidence="1 2">
    <name type="scientific">Halobellus ruber</name>
    <dbReference type="NCBI Taxonomy" id="2761102"/>
    <lineage>
        <taxon>Archaea</taxon>
        <taxon>Methanobacteriati</taxon>
        <taxon>Methanobacteriota</taxon>
        <taxon>Stenosarchaea group</taxon>
        <taxon>Halobacteria</taxon>
        <taxon>Halobacteriales</taxon>
        <taxon>Haloferacaceae</taxon>
        <taxon>Halobellus</taxon>
    </lineage>
</organism>
<dbReference type="Proteomes" id="UP000546257">
    <property type="component" value="Unassembled WGS sequence"/>
</dbReference>
<reference evidence="1 2" key="1">
    <citation type="submission" date="2020-08" db="EMBL/GenBank/DDBJ databases">
        <authorList>
            <person name="Seo M.-J."/>
        </authorList>
    </citation>
    <scope>NUCLEOTIDE SEQUENCE [LARGE SCALE GENOMIC DNA]</scope>
    <source>
        <strain evidence="1 2">MBLA0160</strain>
    </source>
</reference>
<evidence type="ECO:0000313" key="2">
    <source>
        <dbReference type="Proteomes" id="UP000546257"/>
    </source>
</evidence>
<dbReference type="Pfam" id="PF25941">
    <property type="entry name" value="PDDEXK_16"/>
    <property type="match status" value="1"/>
</dbReference>
<comment type="caution">
    <text evidence="1">The sequence shown here is derived from an EMBL/GenBank/DDBJ whole genome shotgun (WGS) entry which is preliminary data.</text>
</comment>
<dbReference type="InterPro" id="IPR058715">
    <property type="entry name" value="PDDEXK_nuclease-rel"/>
</dbReference>
<proteinExistence type="predicted"/>
<keyword evidence="2" id="KW-1185">Reference proteome</keyword>
<evidence type="ECO:0000313" key="1">
    <source>
        <dbReference type="EMBL" id="MBB6647926.1"/>
    </source>
</evidence>
<dbReference type="AlphaFoldDB" id="A0A7J9SNU9"/>
<name>A0A7J9SNU9_9EURY</name>
<dbReference type="RefSeq" id="WP_185194298.1">
    <property type="nucleotide sequence ID" value="NZ_JACKXD010000008.1"/>
</dbReference>